<dbReference type="RefSeq" id="WP_010383571.1">
    <property type="nucleotide sequence ID" value="NZ_AHCD03000026.1"/>
</dbReference>
<reference evidence="2 3" key="1">
    <citation type="journal article" date="2012" name="J. Bacteriol.">
        <title>Genome sequence of the cycloprodigiosin-producing bacterial strain Pseudoalteromonas rubra ATCC 29570(T).</title>
        <authorList>
            <person name="Xie B.B."/>
            <person name="Shu Y.L."/>
            <person name="Qin Q.L."/>
            <person name="Rong J.C."/>
            <person name="Zhang X.Y."/>
            <person name="Chen X.L."/>
            <person name="Zhou B.C."/>
            <person name="Zhang Y.Z."/>
        </authorList>
    </citation>
    <scope>NUCLEOTIDE SEQUENCE [LARGE SCALE GENOMIC DNA]</scope>
    <source>
        <strain evidence="2 3">DSM 6842</strain>
    </source>
</reference>
<dbReference type="PANTHER" id="PTHR43245">
    <property type="entry name" value="BIFUNCTIONAL POLYMYXIN RESISTANCE PROTEIN ARNA"/>
    <property type="match status" value="1"/>
</dbReference>
<dbReference type="PANTHER" id="PTHR43245:SF58">
    <property type="entry name" value="BLL5923 PROTEIN"/>
    <property type="match status" value="1"/>
</dbReference>
<dbReference type="EMBL" id="AHCD03000026">
    <property type="protein sequence ID" value="KAF7788275.1"/>
    <property type="molecule type" value="Genomic_DNA"/>
</dbReference>
<gene>
    <name evidence="2" type="ORF">PRUB_a2897</name>
</gene>
<accession>A0A8T0CE40</accession>
<organism evidence="2 3">
    <name type="scientific">Pseudoalteromonas rubra</name>
    <dbReference type="NCBI Taxonomy" id="43658"/>
    <lineage>
        <taxon>Bacteria</taxon>
        <taxon>Pseudomonadati</taxon>
        <taxon>Pseudomonadota</taxon>
        <taxon>Gammaproteobacteria</taxon>
        <taxon>Alteromonadales</taxon>
        <taxon>Pseudoalteromonadaceae</taxon>
        <taxon>Pseudoalteromonas</taxon>
    </lineage>
</organism>
<name>A0A8T0CE40_9GAMM</name>
<feature type="domain" description="NAD-dependent epimerase/dehydratase" evidence="1">
    <location>
        <begin position="3"/>
        <end position="216"/>
    </location>
</feature>
<dbReference type="Pfam" id="PF01370">
    <property type="entry name" value="Epimerase"/>
    <property type="match status" value="1"/>
</dbReference>
<protein>
    <recommendedName>
        <fullName evidence="1">NAD-dependent epimerase/dehydratase domain-containing protein</fullName>
    </recommendedName>
</protein>
<dbReference type="Proteomes" id="UP000016480">
    <property type="component" value="Unassembled WGS sequence"/>
</dbReference>
<dbReference type="InterPro" id="IPR001509">
    <property type="entry name" value="Epimerase_deHydtase"/>
</dbReference>
<evidence type="ECO:0000259" key="1">
    <source>
        <dbReference type="Pfam" id="PF01370"/>
    </source>
</evidence>
<dbReference type="AlphaFoldDB" id="A0A8T0CE40"/>
<dbReference type="InterPro" id="IPR050177">
    <property type="entry name" value="Lipid_A_modif_metabolic_enz"/>
</dbReference>
<dbReference type="InterPro" id="IPR036291">
    <property type="entry name" value="NAD(P)-bd_dom_sf"/>
</dbReference>
<evidence type="ECO:0000313" key="2">
    <source>
        <dbReference type="EMBL" id="KAF7788275.1"/>
    </source>
</evidence>
<sequence>MKVIITGAAGFIGKHLQQFLSNSGFEIIPIVRNKGIAGCEGHECLTYEEFYRLDKNDLQGVDAVVHLAGAAHKAFSDEEAKQANETLTQNIVTQSKSLGVTRFIFISSLGLYQEQSGKIDLNTIPTNTIKNTNYYKYKAESIVKNGFSDCSTDYVILRLPLVYGEGVKANFAALMNAVGKGLPLPFRGINRNKRSLLSVYNLVDLIKVCIEHPKASNQIFLASDDQDLSTAEMIALMAKVQGKKNWSIYIPALCFKFLGRISGKQDVVDRLTGSLHVDVTHTKYTLEWQPPYSVEHGFRLAAK</sequence>
<dbReference type="GeneID" id="61356319"/>
<proteinExistence type="predicted"/>
<evidence type="ECO:0000313" key="3">
    <source>
        <dbReference type="Proteomes" id="UP000016480"/>
    </source>
</evidence>
<dbReference type="Gene3D" id="3.40.50.720">
    <property type="entry name" value="NAD(P)-binding Rossmann-like Domain"/>
    <property type="match status" value="1"/>
</dbReference>
<comment type="caution">
    <text evidence="2">The sequence shown here is derived from an EMBL/GenBank/DDBJ whole genome shotgun (WGS) entry which is preliminary data.</text>
</comment>
<dbReference type="SUPFAM" id="SSF51735">
    <property type="entry name" value="NAD(P)-binding Rossmann-fold domains"/>
    <property type="match status" value="1"/>
</dbReference>